<dbReference type="InterPro" id="IPR007813">
    <property type="entry name" value="PilN"/>
</dbReference>
<dbReference type="InterPro" id="IPR052534">
    <property type="entry name" value="Extracell_DNA_Util/SecSys_Comp"/>
</dbReference>
<protein>
    <submittedName>
        <fullName evidence="5">Fimbrial assembly protein</fullName>
    </submittedName>
    <submittedName>
        <fullName evidence="4">Type IV pilus assembly protein PilN</fullName>
    </submittedName>
</protein>
<evidence type="ECO:0000313" key="5">
    <source>
        <dbReference type="EMBL" id="QEN01744.1"/>
    </source>
</evidence>
<dbReference type="EMBL" id="CP035708">
    <property type="protein sequence ID" value="QEN01744.1"/>
    <property type="molecule type" value="Genomic_DNA"/>
</dbReference>
<evidence type="ECO:0000256" key="2">
    <source>
        <dbReference type="SAM" id="MobiDB-lite"/>
    </source>
</evidence>
<dbReference type="AlphaFoldDB" id="A0A5C1Q507"/>
<reference evidence="4 7" key="2">
    <citation type="submission" date="2024-06" db="EMBL/GenBank/DDBJ databases">
        <title>Genomic Encyclopedia of Type Strains, Phase IV (KMG-IV): sequencing the most valuable type-strain genomes for metagenomic binning, comparative biology and taxonomic classification.</title>
        <authorList>
            <person name="Goeker M."/>
        </authorList>
    </citation>
    <scope>NUCLEOTIDE SEQUENCE [LARGE SCALE GENOMIC DNA]</scope>
    <source>
        <strain evidence="4 7">D-501</strain>
    </source>
</reference>
<dbReference type="OrthoDB" id="5296173at2"/>
<dbReference type="GO" id="GO:0043107">
    <property type="term" value="P:type IV pilus-dependent motility"/>
    <property type="evidence" value="ECO:0007669"/>
    <property type="project" value="TreeGrafter"/>
</dbReference>
<reference evidence="5 6" key="1">
    <citation type="submission" date="2019-02" db="EMBL/GenBank/DDBJ databases">
        <title>Complete Genome Sequence and Methylome Analysis of Sphaerotilus natans subsp. sulfidivorans D-507.</title>
        <authorList>
            <person name="Fomenkov A."/>
            <person name="Gridneva E."/>
            <person name="Smolyakov D."/>
            <person name="Dubinina G."/>
            <person name="Vincze T."/>
            <person name="Grabovich M."/>
            <person name="Roberts R.J."/>
        </authorList>
    </citation>
    <scope>NUCLEOTIDE SEQUENCE [LARGE SCALE GENOMIC DNA]</scope>
    <source>
        <strain evidence="5 6">D-507</strain>
    </source>
</reference>
<dbReference type="RefSeq" id="WP_149504407.1">
    <property type="nucleotide sequence ID" value="NZ_CP035708.1"/>
</dbReference>
<keyword evidence="3" id="KW-0812">Transmembrane</keyword>
<keyword evidence="3" id="KW-1133">Transmembrane helix</keyword>
<evidence type="ECO:0000256" key="1">
    <source>
        <dbReference type="SAM" id="Coils"/>
    </source>
</evidence>
<feature type="coiled-coil region" evidence="1">
    <location>
        <begin position="47"/>
        <end position="84"/>
    </location>
</feature>
<keyword evidence="7" id="KW-1185">Reference proteome</keyword>
<dbReference type="GO" id="GO:0043683">
    <property type="term" value="P:type IV pilus assembly"/>
    <property type="evidence" value="ECO:0007669"/>
    <property type="project" value="TreeGrafter"/>
</dbReference>
<evidence type="ECO:0000313" key="6">
    <source>
        <dbReference type="Proteomes" id="UP000323522"/>
    </source>
</evidence>
<keyword evidence="3" id="KW-0472">Membrane</keyword>
<dbReference type="KEGG" id="snn:EWH46_13825"/>
<dbReference type="PANTHER" id="PTHR40278:SF2">
    <property type="entry name" value="TYPE IV PILUS INNER MEMBRANE COMPONENT PILN"/>
    <property type="match status" value="1"/>
</dbReference>
<keyword evidence="1" id="KW-0175">Coiled coil</keyword>
<proteinExistence type="predicted"/>
<feature type="region of interest" description="Disordered" evidence="2">
    <location>
        <begin position="187"/>
        <end position="215"/>
    </location>
</feature>
<evidence type="ECO:0000256" key="3">
    <source>
        <dbReference type="SAM" id="Phobius"/>
    </source>
</evidence>
<dbReference type="Proteomes" id="UP000323522">
    <property type="component" value="Chromosome"/>
</dbReference>
<dbReference type="EMBL" id="JBEPLS010000011">
    <property type="protein sequence ID" value="MET3604992.1"/>
    <property type="molecule type" value="Genomic_DNA"/>
</dbReference>
<evidence type="ECO:0000313" key="7">
    <source>
        <dbReference type="Proteomes" id="UP001549111"/>
    </source>
</evidence>
<feature type="transmembrane region" description="Helical" evidence="3">
    <location>
        <begin position="20"/>
        <end position="42"/>
    </location>
</feature>
<name>A0A5C1Q507_9BURK</name>
<accession>A0A5C1Q507</accession>
<organism evidence="5 6">
    <name type="scientific">Sphaerotilus sulfidivorans</name>
    <dbReference type="NCBI Taxonomy" id="639200"/>
    <lineage>
        <taxon>Bacteria</taxon>
        <taxon>Pseudomonadati</taxon>
        <taxon>Pseudomonadota</taxon>
        <taxon>Betaproteobacteria</taxon>
        <taxon>Burkholderiales</taxon>
        <taxon>Sphaerotilaceae</taxon>
        <taxon>Sphaerotilus</taxon>
    </lineage>
</organism>
<feature type="compositionally biased region" description="Low complexity" evidence="2">
    <location>
        <begin position="190"/>
        <end position="215"/>
    </location>
</feature>
<dbReference type="Proteomes" id="UP001549111">
    <property type="component" value="Unassembled WGS sequence"/>
</dbReference>
<dbReference type="Pfam" id="PF05137">
    <property type="entry name" value="PilN"/>
    <property type="match status" value="1"/>
</dbReference>
<dbReference type="PANTHER" id="PTHR40278">
    <property type="entry name" value="DNA UTILIZATION PROTEIN HOFN"/>
    <property type="match status" value="1"/>
</dbReference>
<sequence>MILINLLPHREEKRRRRRQAFFMGLGAAALAGAAIALGWNAVLGELTAQQNSRNTFLQSEIQRLENQIKDIASLKTEIEALKARQQVVENFQIDRNMPVHLLNELAAQTPEGMYLTTVRQDGQSIAVTAVAQTNERVSEFLRNTARSSTWLEKPELVEIKAAPVSTVRDAKRLYDVSVRLTLRRPQDLEPAAAPLPGAAASRAGLPAAAAASRQG</sequence>
<gene>
    <name evidence="4" type="ORF">ABIC99_002817</name>
    <name evidence="5" type="ORF">EWH46_13825</name>
</gene>
<evidence type="ECO:0000313" key="4">
    <source>
        <dbReference type="EMBL" id="MET3604992.1"/>
    </source>
</evidence>